<dbReference type="EMBL" id="CADCTA010000117">
    <property type="protein sequence ID" value="CAA9269119.1"/>
    <property type="molecule type" value="Genomic_DNA"/>
</dbReference>
<reference evidence="3" key="1">
    <citation type="submission" date="2020-02" db="EMBL/GenBank/DDBJ databases">
        <authorList>
            <person name="Meier V. D."/>
        </authorList>
    </citation>
    <scope>NUCLEOTIDE SEQUENCE</scope>
    <source>
        <strain evidence="3">AVDCRST_MAG42</strain>
    </source>
</reference>
<feature type="signal peptide" evidence="1">
    <location>
        <begin position="1"/>
        <end position="20"/>
    </location>
</feature>
<feature type="chain" id="PRO_5026707152" description="DUF3347 domain-containing protein" evidence="1">
    <location>
        <begin position="21"/>
        <end position="143"/>
    </location>
</feature>
<proteinExistence type="predicted"/>
<dbReference type="AlphaFoldDB" id="A0A6J4J374"/>
<dbReference type="InterPro" id="IPR021782">
    <property type="entry name" value="DUF3347"/>
</dbReference>
<feature type="domain" description="DUF3347" evidence="2">
    <location>
        <begin position="29"/>
        <end position="101"/>
    </location>
</feature>
<keyword evidence="1" id="KW-0732">Signal</keyword>
<gene>
    <name evidence="3" type="ORF">AVDCRST_MAG42-3340</name>
</gene>
<evidence type="ECO:0000313" key="3">
    <source>
        <dbReference type="EMBL" id="CAA9269119.1"/>
    </source>
</evidence>
<organism evidence="3">
    <name type="scientific">uncultured Chthoniobacterales bacterium</name>
    <dbReference type="NCBI Taxonomy" id="1836801"/>
    <lineage>
        <taxon>Bacteria</taxon>
        <taxon>Pseudomonadati</taxon>
        <taxon>Verrucomicrobiota</taxon>
        <taxon>Spartobacteria</taxon>
        <taxon>Chthoniobacterales</taxon>
        <taxon>environmental samples</taxon>
    </lineage>
</organism>
<sequence>MRFIPLLLAALLCTITAATAADTKHPKTLEQYEMVRAGLAADDLAAAKNGATNLVTAVQEEFAASKPMIDGAEKLAASESLDDARAAFGVISGELTKIVKGQPGIFVMNCPMVKNGGWVQTTSKIENPYMGKKMLECGEIVKK</sequence>
<protein>
    <recommendedName>
        <fullName evidence="2">DUF3347 domain-containing protein</fullName>
    </recommendedName>
</protein>
<dbReference type="Pfam" id="PF11827">
    <property type="entry name" value="DUF3347"/>
    <property type="match status" value="1"/>
</dbReference>
<evidence type="ECO:0000256" key="1">
    <source>
        <dbReference type="SAM" id="SignalP"/>
    </source>
</evidence>
<evidence type="ECO:0000259" key="2">
    <source>
        <dbReference type="Pfam" id="PF11827"/>
    </source>
</evidence>
<name>A0A6J4J374_9BACT</name>
<accession>A0A6J4J374</accession>